<evidence type="ECO:0000256" key="1">
    <source>
        <dbReference type="SAM" id="MobiDB-lite"/>
    </source>
</evidence>
<dbReference type="InterPro" id="IPR040521">
    <property type="entry name" value="KDZ"/>
</dbReference>
<protein>
    <recommendedName>
        <fullName evidence="2">CxC2-like cysteine cluster KDZ transposase-associated domain-containing protein</fullName>
    </recommendedName>
</protein>
<accession>A0AAD6YI29</accession>
<proteinExistence type="predicted"/>
<feature type="region of interest" description="Disordered" evidence="1">
    <location>
        <begin position="855"/>
        <end position="874"/>
    </location>
</feature>
<name>A0AAD6YI29_9AGAR</name>
<reference evidence="3" key="1">
    <citation type="submission" date="2023-03" db="EMBL/GenBank/DDBJ databases">
        <title>Massive genome expansion in bonnet fungi (Mycena s.s.) driven by repeated elements and novel gene families across ecological guilds.</title>
        <authorList>
            <consortium name="Lawrence Berkeley National Laboratory"/>
            <person name="Harder C.B."/>
            <person name="Miyauchi S."/>
            <person name="Viragh M."/>
            <person name="Kuo A."/>
            <person name="Thoen E."/>
            <person name="Andreopoulos B."/>
            <person name="Lu D."/>
            <person name="Skrede I."/>
            <person name="Drula E."/>
            <person name="Henrissat B."/>
            <person name="Morin E."/>
            <person name="Kohler A."/>
            <person name="Barry K."/>
            <person name="LaButti K."/>
            <person name="Morin E."/>
            <person name="Salamov A."/>
            <person name="Lipzen A."/>
            <person name="Mereny Z."/>
            <person name="Hegedus B."/>
            <person name="Baldrian P."/>
            <person name="Stursova M."/>
            <person name="Weitz H."/>
            <person name="Taylor A."/>
            <person name="Grigoriev I.V."/>
            <person name="Nagy L.G."/>
            <person name="Martin F."/>
            <person name="Kauserud H."/>
        </authorList>
    </citation>
    <scope>NUCLEOTIDE SEQUENCE</scope>
    <source>
        <strain evidence="3">9144</strain>
    </source>
</reference>
<evidence type="ECO:0000259" key="2">
    <source>
        <dbReference type="Pfam" id="PF18803"/>
    </source>
</evidence>
<evidence type="ECO:0000313" key="3">
    <source>
        <dbReference type="EMBL" id="KAJ7215080.1"/>
    </source>
</evidence>
<keyword evidence="4" id="KW-1185">Reference proteome</keyword>
<dbReference type="Proteomes" id="UP001219525">
    <property type="component" value="Unassembled WGS sequence"/>
</dbReference>
<dbReference type="Pfam" id="PF18803">
    <property type="entry name" value="CxC2"/>
    <property type="match status" value="1"/>
</dbReference>
<dbReference type="Pfam" id="PF18758">
    <property type="entry name" value="KDZ"/>
    <property type="match status" value="1"/>
</dbReference>
<sequence>MKQIRRKNEKNPSSSLLANTVLTTKITYHAATTSSQHRYVNHDSNTSIPRSQPRFATLDVLPDVSTPDGPNLPFPDFPAATEASEAAGSVPAYEETAPCDEHGPKTRQTVAHMDEFKAQEVVILDILLSLYYRAGLLTRCACGDKMRMVAFTLVDSNGIHATSITFCRCKTPDRQRGAPEFRQLLRAGIFPGSVKEPKTGYTLGVLDYYRQQRSQGKGSAYNFVLVLQRLADPFFAASVPDIYANFLAITRLHQHLDIMMRRGYAHGVETPLPGETDRPYPNRPIGYLGLQCAACPERGVNMLLVVTVPKYLWPTYFFKRDNGSDKALTDGRMYFPSQLEYDAIAEKYVVKEEDKEVPCNAHQGLVKYGNTAVSGVVACACDHAVVGSFIDMKKGEAFALGTYAQREHVKHTNSPPHDPSSRSPTVWSYDSWCSFEVHHVERAIELFPEEKWLHTLLAESDGQIAADHINGHGLQCQTVWQAVYFPCRGHFHGETAEMIWAFLNPLGASTRQMTAGARHDTVNFVIDAWNELKVLRQAELAAAERLDALGLFELHMAVVMDLSKQNTTEVVAWSRMDRDDKSVYQHKSYSVMTIEKMLASMIAEERQESRREDGYEARTSAAQWIRDGMFIERDQQFLIALLESHREHPLQDTWETIVKQRQALNTELKSFRERQREIYPRLRLSALDADEPELTAIQLPSYRVKHGQRLATDVGAAEADTKLREAEVKLRCRQAENGIIATQDASLALSAVNKARDLDPRAQPGRTCTERNVQKARLMKTFEINMYNRVRAGLVTLGYMADDAVEPYPVLTLRDTRRKDTHLHRAKGDSRLFDGTAWYLQSGVHLSGEVVASPLGNKGRDSGDDEPQLLAGYSRSQRAPKRLRDIAPDDVVVEGALSGWKEGRGRVPETTGNWRSTSGKWFRAEAEMYHWLEQYERKHAELWRIIVRYLRDGEVWMRSADQVAQQMGAATFARMQAAMYRRLEHNAKAIFKSADSATTYDELVMQIDMWRDLVLKWMDEMDIHRAYKEFYKDS</sequence>
<evidence type="ECO:0000313" key="4">
    <source>
        <dbReference type="Proteomes" id="UP001219525"/>
    </source>
</evidence>
<organism evidence="3 4">
    <name type="scientific">Mycena pura</name>
    <dbReference type="NCBI Taxonomy" id="153505"/>
    <lineage>
        <taxon>Eukaryota</taxon>
        <taxon>Fungi</taxon>
        <taxon>Dikarya</taxon>
        <taxon>Basidiomycota</taxon>
        <taxon>Agaricomycotina</taxon>
        <taxon>Agaricomycetes</taxon>
        <taxon>Agaricomycetidae</taxon>
        <taxon>Agaricales</taxon>
        <taxon>Marasmiineae</taxon>
        <taxon>Mycenaceae</taxon>
        <taxon>Mycena</taxon>
    </lineage>
</organism>
<dbReference type="AlphaFoldDB" id="A0AAD6YI29"/>
<comment type="caution">
    <text evidence="3">The sequence shown here is derived from an EMBL/GenBank/DDBJ whole genome shotgun (WGS) entry which is preliminary data.</text>
</comment>
<dbReference type="InterPro" id="IPR041457">
    <property type="entry name" value="CxC2_KDZ-assoc"/>
</dbReference>
<feature type="domain" description="CxC2-like cysteine cluster KDZ transposase-associated" evidence="2">
    <location>
        <begin position="139"/>
        <end position="232"/>
    </location>
</feature>
<gene>
    <name evidence="3" type="ORF">GGX14DRAFT_392335</name>
</gene>
<dbReference type="EMBL" id="JARJCW010000018">
    <property type="protein sequence ID" value="KAJ7215080.1"/>
    <property type="molecule type" value="Genomic_DNA"/>
</dbReference>